<keyword evidence="11" id="KW-1185">Reference proteome</keyword>
<evidence type="ECO:0000256" key="9">
    <source>
        <dbReference type="SAM" id="Phobius"/>
    </source>
</evidence>
<gene>
    <name evidence="10" type="ORF">GCM10007907_40030</name>
</gene>
<evidence type="ECO:0000256" key="6">
    <source>
        <dbReference type="ARBA" id="ARBA00022692"/>
    </source>
</evidence>
<keyword evidence="3" id="KW-0813">Transport</keyword>
<feature type="transmembrane region" description="Helical" evidence="9">
    <location>
        <begin position="289"/>
        <end position="307"/>
    </location>
</feature>
<evidence type="ECO:0000256" key="2">
    <source>
        <dbReference type="ARBA" id="ARBA00014213"/>
    </source>
</evidence>
<dbReference type="InterPro" id="IPR030922">
    <property type="entry name" value="LptF"/>
</dbReference>
<dbReference type="NCBIfam" id="TIGR04407">
    <property type="entry name" value="LptF_YjgP"/>
    <property type="match status" value="1"/>
</dbReference>
<feature type="transmembrane region" description="Helical" evidence="9">
    <location>
        <begin position="6"/>
        <end position="29"/>
    </location>
</feature>
<proteinExistence type="predicted"/>
<dbReference type="Proteomes" id="UP001156706">
    <property type="component" value="Unassembled WGS sequence"/>
</dbReference>
<evidence type="ECO:0000256" key="3">
    <source>
        <dbReference type="ARBA" id="ARBA00022448"/>
    </source>
</evidence>
<keyword evidence="6 9" id="KW-0812">Transmembrane</keyword>
<evidence type="ECO:0000313" key="10">
    <source>
        <dbReference type="EMBL" id="GLR15213.1"/>
    </source>
</evidence>
<evidence type="ECO:0000256" key="1">
    <source>
        <dbReference type="ARBA" id="ARBA00004429"/>
    </source>
</evidence>
<reference evidence="11" key="1">
    <citation type="journal article" date="2019" name="Int. J. Syst. Evol. Microbiol.">
        <title>The Global Catalogue of Microorganisms (GCM) 10K type strain sequencing project: providing services to taxonomists for standard genome sequencing and annotation.</title>
        <authorList>
            <consortium name="The Broad Institute Genomics Platform"/>
            <consortium name="The Broad Institute Genome Sequencing Center for Infectious Disease"/>
            <person name="Wu L."/>
            <person name="Ma J."/>
        </authorList>
    </citation>
    <scope>NUCLEOTIDE SEQUENCE [LARGE SCALE GENOMIC DNA]</scope>
    <source>
        <strain evidence="11">NBRC 110044</strain>
    </source>
</reference>
<keyword evidence="8 9" id="KW-0472">Membrane</keyword>
<feature type="transmembrane region" description="Helical" evidence="9">
    <location>
        <begin position="41"/>
        <end position="71"/>
    </location>
</feature>
<comment type="subcellular location">
    <subcellularLocation>
        <location evidence="1">Cell inner membrane</location>
        <topology evidence="1">Multi-pass membrane protein</topology>
    </subcellularLocation>
</comment>
<keyword evidence="4" id="KW-1003">Cell membrane</keyword>
<accession>A0ABQ5YML1</accession>
<evidence type="ECO:0000256" key="8">
    <source>
        <dbReference type="ARBA" id="ARBA00023136"/>
    </source>
</evidence>
<dbReference type="InterPro" id="IPR005495">
    <property type="entry name" value="LptG/LptF_permease"/>
</dbReference>
<name>A0ABQ5YML1_9NEIS</name>
<dbReference type="EMBL" id="BSOG01000007">
    <property type="protein sequence ID" value="GLR15213.1"/>
    <property type="molecule type" value="Genomic_DNA"/>
</dbReference>
<dbReference type="PANTHER" id="PTHR33529:SF7">
    <property type="entry name" value="LIPOPOLYSACCHARIDE EXPORT SYSTEM PERMEASE PROTEIN LPTF"/>
    <property type="match status" value="1"/>
</dbReference>
<organism evidence="10 11">
    <name type="scientific">Chitinimonas prasina</name>
    <dbReference type="NCBI Taxonomy" id="1434937"/>
    <lineage>
        <taxon>Bacteria</taxon>
        <taxon>Pseudomonadati</taxon>
        <taxon>Pseudomonadota</taxon>
        <taxon>Betaproteobacteria</taxon>
        <taxon>Neisseriales</taxon>
        <taxon>Chitinibacteraceae</taxon>
        <taxon>Chitinimonas</taxon>
    </lineage>
</organism>
<feature type="transmembrane region" description="Helical" evidence="9">
    <location>
        <begin position="319"/>
        <end position="340"/>
    </location>
</feature>
<keyword evidence="7 9" id="KW-1133">Transmembrane helix</keyword>
<dbReference type="PANTHER" id="PTHR33529">
    <property type="entry name" value="SLR0882 PROTEIN-RELATED"/>
    <property type="match status" value="1"/>
</dbReference>
<sequence>MLREFGVMSAGVFVILLSIMIVTSGAKLLGLAASGGIVSEAVAALLGFTLLGLVPWLLSMTVFITVLWSLTRAWRDHEMAIWFAAGQPLTAWIRPVLTFAIPLALVVAMLSLGLSPWAKQKSREYREQLATRDDMSALAPGLFKESSLSDRVYFIENFSGVAGAARNIFVQSTARDGTHSVTVAAQGYLRSLPDGERILVMQNGRRYEGMLGQPNYRIVEFNEARIRVQEPDRREATTTSETQSTLALWHSDNPEDKGELARRIASPISTLLLALLAIPLAYVNPRVGRGFNLIVAILLFSIYLNLVNIAQSWIAAGKLSSLIGIWPVHLAMAAIAWGLFRWRAKPRS</sequence>
<evidence type="ECO:0000256" key="7">
    <source>
        <dbReference type="ARBA" id="ARBA00022989"/>
    </source>
</evidence>
<evidence type="ECO:0000256" key="4">
    <source>
        <dbReference type="ARBA" id="ARBA00022475"/>
    </source>
</evidence>
<feature type="transmembrane region" description="Helical" evidence="9">
    <location>
        <begin position="91"/>
        <end position="114"/>
    </location>
</feature>
<evidence type="ECO:0000256" key="5">
    <source>
        <dbReference type="ARBA" id="ARBA00022519"/>
    </source>
</evidence>
<feature type="transmembrane region" description="Helical" evidence="9">
    <location>
        <begin position="264"/>
        <end position="283"/>
    </location>
</feature>
<evidence type="ECO:0000313" key="11">
    <source>
        <dbReference type="Proteomes" id="UP001156706"/>
    </source>
</evidence>
<protein>
    <recommendedName>
        <fullName evidence="2">Lipopolysaccharide export system permease protein LptF</fullName>
    </recommendedName>
</protein>
<dbReference type="Pfam" id="PF03739">
    <property type="entry name" value="LptF_LptG"/>
    <property type="match status" value="1"/>
</dbReference>
<keyword evidence="5" id="KW-0997">Cell inner membrane</keyword>
<comment type="caution">
    <text evidence="10">The sequence shown here is derived from an EMBL/GenBank/DDBJ whole genome shotgun (WGS) entry which is preliminary data.</text>
</comment>